<sequence length="86" mass="9628">LPLSAGACGQKRKSHSLSICRTNSTEQDRSTPYLLKCSSSFLLLLLFYTCLYCPFLSTSPPPLSVSLSLFVFLFLSLYPPFKCLRL</sequence>
<feature type="transmembrane region" description="Helical" evidence="1">
    <location>
        <begin position="63"/>
        <end position="81"/>
    </location>
</feature>
<evidence type="ECO:0000256" key="1">
    <source>
        <dbReference type="SAM" id="Phobius"/>
    </source>
</evidence>
<keyword evidence="1" id="KW-0472">Membrane</keyword>
<accession>A0A3Q3ITH0</accession>
<reference evidence="2" key="2">
    <citation type="submission" date="2025-09" db="UniProtKB">
        <authorList>
            <consortium name="Ensembl"/>
        </authorList>
    </citation>
    <scope>IDENTIFICATION</scope>
</reference>
<evidence type="ECO:0000313" key="2">
    <source>
        <dbReference type="Ensembl" id="ENSMALP00000007270.1"/>
    </source>
</evidence>
<dbReference type="AlphaFoldDB" id="A0A3Q3ITH0"/>
<keyword evidence="1" id="KW-1133">Transmembrane helix</keyword>
<organism evidence="2 3">
    <name type="scientific">Monopterus albus</name>
    <name type="common">Swamp eel</name>
    <dbReference type="NCBI Taxonomy" id="43700"/>
    <lineage>
        <taxon>Eukaryota</taxon>
        <taxon>Metazoa</taxon>
        <taxon>Chordata</taxon>
        <taxon>Craniata</taxon>
        <taxon>Vertebrata</taxon>
        <taxon>Euteleostomi</taxon>
        <taxon>Actinopterygii</taxon>
        <taxon>Neopterygii</taxon>
        <taxon>Teleostei</taxon>
        <taxon>Neoteleostei</taxon>
        <taxon>Acanthomorphata</taxon>
        <taxon>Anabantaria</taxon>
        <taxon>Synbranchiformes</taxon>
        <taxon>Synbranchidae</taxon>
        <taxon>Monopterus</taxon>
    </lineage>
</organism>
<proteinExistence type="predicted"/>
<protein>
    <submittedName>
        <fullName evidence="2">Uncharacterized protein</fullName>
    </submittedName>
</protein>
<dbReference type="Proteomes" id="UP000261600">
    <property type="component" value="Unplaced"/>
</dbReference>
<reference evidence="2" key="1">
    <citation type="submission" date="2025-08" db="UniProtKB">
        <authorList>
            <consortium name="Ensembl"/>
        </authorList>
    </citation>
    <scope>IDENTIFICATION</scope>
</reference>
<name>A0A3Q3ITH0_MONAL</name>
<dbReference type="Ensembl" id="ENSMALT00000007421.1">
    <property type="protein sequence ID" value="ENSMALP00000007270.1"/>
    <property type="gene ID" value="ENSMALG00000005185.1"/>
</dbReference>
<evidence type="ECO:0000313" key="3">
    <source>
        <dbReference type="Proteomes" id="UP000261600"/>
    </source>
</evidence>
<keyword evidence="3" id="KW-1185">Reference proteome</keyword>
<keyword evidence="1" id="KW-0812">Transmembrane</keyword>
<feature type="transmembrane region" description="Helical" evidence="1">
    <location>
        <begin position="33"/>
        <end position="57"/>
    </location>
</feature>